<gene>
    <name evidence="2" type="ORF">CLPU_31c00050</name>
</gene>
<name>A0A0L0W672_GOTPU</name>
<feature type="signal peptide" evidence="1">
    <location>
        <begin position="1"/>
        <end position="25"/>
    </location>
</feature>
<dbReference type="RefSeq" id="WP_050378995.1">
    <property type="nucleotide sequence ID" value="NZ_LGSS01000031.1"/>
</dbReference>
<sequence length="140" mass="15594">MKKKTLTLLATGIIAIGTITGVAYAKGDGGNSNIKQEVKNSSYRQDCHTDMIKALRDKGYDDLAKKLENTDYKNMNDFMNTLSDEEYDIMTKAMDENGYGRMANMMRGRGRRGMSVMHNFMGSNRGCHGNWSSNNSSGVK</sequence>
<dbReference type="Proteomes" id="UP000037267">
    <property type="component" value="Unassembled WGS sequence"/>
</dbReference>
<organism evidence="2 3">
    <name type="scientific">Gottschalkia purinilytica</name>
    <name type="common">Clostridium purinilyticum</name>
    <dbReference type="NCBI Taxonomy" id="1503"/>
    <lineage>
        <taxon>Bacteria</taxon>
        <taxon>Bacillati</taxon>
        <taxon>Bacillota</taxon>
        <taxon>Tissierellia</taxon>
        <taxon>Tissierellales</taxon>
        <taxon>Gottschalkiaceae</taxon>
        <taxon>Gottschalkia</taxon>
    </lineage>
</organism>
<evidence type="ECO:0008006" key="4">
    <source>
        <dbReference type="Google" id="ProtNLM"/>
    </source>
</evidence>
<proteinExistence type="predicted"/>
<comment type="caution">
    <text evidence="2">The sequence shown here is derived from an EMBL/GenBank/DDBJ whole genome shotgun (WGS) entry which is preliminary data.</text>
</comment>
<evidence type="ECO:0000256" key="1">
    <source>
        <dbReference type="SAM" id="SignalP"/>
    </source>
</evidence>
<dbReference type="STRING" id="1503.CLPU_31c00050"/>
<keyword evidence="1" id="KW-0732">Signal</keyword>
<dbReference type="OrthoDB" id="1931737at2"/>
<evidence type="ECO:0000313" key="3">
    <source>
        <dbReference type="Proteomes" id="UP000037267"/>
    </source>
</evidence>
<dbReference type="EMBL" id="LGSS01000031">
    <property type="protein sequence ID" value="KNF07028.1"/>
    <property type="molecule type" value="Genomic_DNA"/>
</dbReference>
<feature type="chain" id="PRO_5005551104" description="DUF2680 domain-containing protein" evidence="1">
    <location>
        <begin position="26"/>
        <end position="140"/>
    </location>
</feature>
<evidence type="ECO:0000313" key="2">
    <source>
        <dbReference type="EMBL" id="KNF07028.1"/>
    </source>
</evidence>
<accession>A0A0L0W672</accession>
<reference evidence="3" key="1">
    <citation type="submission" date="2015-07" db="EMBL/GenBank/DDBJ databases">
        <title>Draft genome sequence of the purine-degrading Gottschalkia purinilyticum DSM 1384 (formerly Clostridium purinilyticum).</title>
        <authorList>
            <person name="Poehlein A."/>
            <person name="Schiel-Bengelsdorf B."/>
            <person name="Bengelsdorf F.R."/>
            <person name="Daniel R."/>
            <person name="Duerre P."/>
        </authorList>
    </citation>
    <scope>NUCLEOTIDE SEQUENCE [LARGE SCALE GENOMIC DNA]</scope>
    <source>
        <strain evidence="3">DSM 1384</strain>
    </source>
</reference>
<dbReference type="AlphaFoldDB" id="A0A0L0W672"/>
<protein>
    <recommendedName>
        <fullName evidence="4">DUF2680 domain-containing protein</fullName>
    </recommendedName>
</protein>
<keyword evidence="3" id="KW-1185">Reference proteome</keyword>